<dbReference type="FunFam" id="2.160.20.10:FF:000004">
    <property type="entry name" value="Pectin lyase-like superfamily protein"/>
    <property type="match status" value="1"/>
</dbReference>
<dbReference type="PANTHER" id="PTHR31375">
    <property type="match status" value="1"/>
</dbReference>
<evidence type="ECO:0000256" key="4">
    <source>
        <dbReference type="ARBA" id="ARBA00022525"/>
    </source>
</evidence>
<proteinExistence type="inferred from homology"/>
<dbReference type="AlphaFoldDB" id="A0AAW1MKK3"/>
<comment type="subcellular location">
    <subcellularLocation>
        <location evidence="1">Secreted</location>
        <location evidence="1">Cell wall</location>
    </subcellularLocation>
</comment>
<dbReference type="InterPro" id="IPR000743">
    <property type="entry name" value="Glyco_hydro_28"/>
</dbReference>
<feature type="chain" id="PRO_5043665514" description="Exopolygalacturonase-like" evidence="9">
    <location>
        <begin position="23"/>
        <end position="405"/>
    </location>
</feature>
<dbReference type="InterPro" id="IPR011050">
    <property type="entry name" value="Pectin_lyase_fold/virulence"/>
</dbReference>
<dbReference type="GO" id="GO:0004650">
    <property type="term" value="F:polygalacturonase activity"/>
    <property type="evidence" value="ECO:0007669"/>
    <property type="project" value="InterPro"/>
</dbReference>
<dbReference type="GO" id="GO:0005975">
    <property type="term" value="P:carbohydrate metabolic process"/>
    <property type="evidence" value="ECO:0007669"/>
    <property type="project" value="InterPro"/>
</dbReference>
<evidence type="ECO:0000313" key="10">
    <source>
        <dbReference type="EMBL" id="KAK9749014.1"/>
    </source>
</evidence>
<evidence type="ECO:0000256" key="1">
    <source>
        <dbReference type="ARBA" id="ARBA00004191"/>
    </source>
</evidence>
<dbReference type="GO" id="GO:0071555">
    <property type="term" value="P:cell wall organization"/>
    <property type="evidence" value="ECO:0007669"/>
    <property type="project" value="UniProtKB-KW"/>
</dbReference>
<organism evidence="10 11">
    <name type="scientific">Saponaria officinalis</name>
    <name type="common">Common soapwort</name>
    <name type="synonym">Lychnis saponaria</name>
    <dbReference type="NCBI Taxonomy" id="3572"/>
    <lineage>
        <taxon>Eukaryota</taxon>
        <taxon>Viridiplantae</taxon>
        <taxon>Streptophyta</taxon>
        <taxon>Embryophyta</taxon>
        <taxon>Tracheophyta</taxon>
        <taxon>Spermatophyta</taxon>
        <taxon>Magnoliopsida</taxon>
        <taxon>eudicotyledons</taxon>
        <taxon>Gunneridae</taxon>
        <taxon>Pentapetalae</taxon>
        <taxon>Caryophyllales</taxon>
        <taxon>Caryophyllaceae</taxon>
        <taxon>Caryophylleae</taxon>
        <taxon>Saponaria</taxon>
    </lineage>
</organism>
<keyword evidence="9" id="KW-0732">Signal</keyword>
<evidence type="ECO:0000256" key="8">
    <source>
        <dbReference type="RuleBase" id="RU361169"/>
    </source>
</evidence>
<name>A0AAW1MKK3_SAPOF</name>
<dbReference type="InterPro" id="IPR012334">
    <property type="entry name" value="Pectin_lyas_fold"/>
</dbReference>
<evidence type="ECO:0000256" key="6">
    <source>
        <dbReference type="ARBA" id="ARBA00023295"/>
    </source>
</evidence>
<sequence>MSVLRLPLFLSFFYLFISVAKCFTIFDISKFGAKPNGDATQGLLGAWKEACASVTPSKVVVPPGQYMLGGVTFQGPCKAKIAIQILGNFKAPADAKVFKGADTWVKFERIDALTVTAGTGAGVFDGQGQQTWKANNCIENPQCHTLPYNFRFNFLTNTEISGLTSLNSKLFHMAVLGCQHINLHDFHVTAPADSPNTDGIHIARSTGVNVTRFTIGTGDDCVSFGDGAKNVMIEQVTCGPGHGISVGSLGRYPDEEPVTGITIKNCTLKNTDNGVRVKTWFGSYKVAVSSLHFEDIIVQNVRTPVLVDQEYCPWNKCKTKTPSQVKLSDIRFKNVRGTSAGREAVKVICSSSAPCDQVELTDINLVYSGVDGPAVSMCKNVKPITGGTQFPPPCDAAATPTTDDV</sequence>
<dbReference type="Gene3D" id="2.160.20.10">
    <property type="entry name" value="Single-stranded right-handed beta-helix, Pectin lyase-like"/>
    <property type="match status" value="1"/>
</dbReference>
<evidence type="ECO:0000256" key="2">
    <source>
        <dbReference type="ARBA" id="ARBA00008834"/>
    </source>
</evidence>
<keyword evidence="4" id="KW-0964">Secreted</keyword>
<comment type="caution">
    <text evidence="10">The sequence shown here is derived from an EMBL/GenBank/DDBJ whole genome shotgun (WGS) entry which is preliminary data.</text>
</comment>
<accession>A0AAW1MKK3</accession>
<dbReference type="Pfam" id="PF00295">
    <property type="entry name" value="Glyco_hydro_28"/>
    <property type="match status" value="1"/>
</dbReference>
<comment type="similarity">
    <text evidence="2 8">Belongs to the glycosyl hydrolase 28 family.</text>
</comment>
<keyword evidence="3" id="KW-0134">Cell wall</keyword>
<dbReference type="InterPro" id="IPR006626">
    <property type="entry name" value="PbH1"/>
</dbReference>
<feature type="signal peptide" evidence="9">
    <location>
        <begin position="1"/>
        <end position="22"/>
    </location>
</feature>
<evidence type="ECO:0000256" key="5">
    <source>
        <dbReference type="ARBA" id="ARBA00022801"/>
    </source>
</evidence>
<dbReference type="SMART" id="SM00710">
    <property type="entry name" value="PbH1"/>
    <property type="match status" value="4"/>
</dbReference>
<dbReference type="Proteomes" id="UP001443914">
    <property type="component" value="Unassembled WGS sequence"/>
</dbReference>
<dbReference type="EMBL" id="JBDFQZ010000002">
    <property type="protein sequence ID" value="KAK9749014.1"/>
    <property type="molecule type" value="Genomic_DNA"/>
</dbReference>
<keyword evidence="5 8" id="KW-0378">Hydrolase</keyword>
<evidence type="ECO:0000313" key="11">
    <source>
        <dbReference type="Proteomes" id="UP001443914"/>
    </source>
</evidence>
<reference evidence="10" key="1">
    <citation type="submission" date="2024-03" db="EMBL/GenBank/DDBJ databases">
        <title>WGS assembly of Saponaria officinalis var. Norfolk2.</title>
        <authorList>
            <person name="Jenkins J."/>
            <person name="Shu S."/>
            <person name="Grimwood J."/>
            <person name="Barry K."/>
            <person name="Goodstein D."/>
            <person name="Schmutz J."/>
            <person name="Leebens-Mack J."/>
            <person name="Osbourn A."/>
        </authorList>
    </citation>
    <scope>NUCLEOTIDE SEQUENCE [LARGE SCALE GENOMIC DNA]</scope>
    <source>
        <strain evidence="10">JIC</strain>
    </source>
</reference>
<keyword evidence="6 8" id="KW-0326">Glycosidase</keyword>
<protein>
    <recommendedName>
        <fullName evidence="12">Exopolygalacturonase-like</fullName>
    </recommendedName>
</protein>
<evidence type="ECO:0000256" key="7">
    <source>
        <dbReference type="ARBA" id="ARBA00023316"/>
    </source>
</evidence>
<keyword evidence="7" id="KW-0961">Cell wall biogenesis/degradation</keyword>
<dbReference type="SUPFAM" id="SSF51126">
    <property type="entry name" value="Pectin lyase-like"/>
    <property type="match status" value="1"/>
</dbReference>
<gene>
    <name evidence="10" type="ORF">RND81_02G096300</name>
</gene>
<evidence type="ECO:0000256" key="3">
    <source>
        <dbReference type="ARBA" id="ARBA00022512"/>
    </source>
</evidence>
<evidence type="ECO:0008006" key="12">
    <source>
        <dbReference type="Google" id="ProtNLM"/>
    </source>
</evidence>
<evidence type="ECO:0000256" key="9">
    <source>
        <dbReference type="SAM" id="SignalP"/>
    </source>
</evidence>
<keyword evidence="11" id="KW-1185">Reference proteome</keyword>